<sequence>MESCYHSPLTSVRPPRLKPIRWPYMRKCVDPSPEYDVARFGQKFRESFGILDPNLTPFCPSLLLCSIRLTIPKAKLRLVRVERPQVTQTEPASSANTPDDEGKYEAKKIEDKAVVNEGPNDKLVGQWKEEVDTLRPRTTGGHSQDTCDVGLSPDEQISDPQDLTPLDH</sequence>
<accession>A0ABY7CGZ1</accession>
<evidence type="ECO:0000256" key="1">
    <source>
        <dbReference type="SAM" id="MobiDB-lite"/>
    </source>
</evidence>
<evidence type="ECO:0000313" key="3">
    <source>
        <dbReference type="Proteomes" id="UP001164743"/>
    </source>
</evidence>
<feature type="region of interest" description="Disordered" evidence="1">
    <location>
        <begin position="84"/>
        <end position="168"/>
    </location>
</feature>
<name>A0ABY7CGZ1_9BASI</name>
<dbReference type="RefSeq" id="XP_053019738.1">
    <property type="nucleotide sequence ID" value="XM_053168539.1"/>
</dbReference>
<reference evidence="2" key="1">
    <citation type="submission" date="2022-10" db="EMBL/GenBank/DDBJ databases">
        <title>Puccinia triticina Genome sequencing and assembly.</title>
        <authorList>
            <person name="Li C."/>
        </authorList>
    </citation>
    <scope>NUCLEOTIDE SEQUENCE</scope>
    <source>
        <strain evidence="2">Pt15</strain>
    </source>
</reference>
<protein>
    <submittedName>
        <fullName evidence="2">Uncharacterized protein</fullName>
    </submittedName>
</protein>
<keyword evidence="3" id="KW-1185">Reference proteome</keyword>
<proteinExistence type="predicted"/>
<dbReference type="EMBL" id="CP110424">
    <property type="protein sequence ID" value="WAQ84183.1"/>
    <property type="molecule type" value="Genomic_DNA"/>
</dbReference>
<evidence type="ECO:0000313" key="2">
    <source>
        <dbReference type="EMBL" id="WAQ84183.1"/>
    </source>
</evidence>
<feature type="compositionally biased region" description="Basic and acidic residues" evidence="1">
    <location>
        <begin position="100"/>
        <end position="114"/>
    </location>
</feature>
<dbReference type="Proteomes" id="UP001164743">
    <property type="component" value="Chromosome 4A"/>
</dbReference>
<gene>
    <name evidence="2" type="ORF">PtA15_4A635</name>
</gene>
<organism evidence="2 3">
    <name type="scientific">Puccinia triticina</name>
    <dbReference type="NCBI Taxonomy" id="208348"/>
    <lineage>
        <taxon>Eukaryota</taxon>
        <taxon>Fungi</taxon>
        <taxon>Dikarya</taxon>
        <taxon>Basidiomycota</taxon>
        <taxon>Pucciniomycotina</taxon>
        <taxon>Pucciniomycetes</taxon>
        <taxon>Pucciniales</taxon>
        <taxon>Pucciniaceae</taxon>
        <taxon>Puccinia</taxon>
    </lineage>
</organism>
<dbReference type="GeneID" id="77809434"/>
<feature type="compositionally biased region" description="Polar residues" evidence="1">
    <location>
        <begin position="85"/>
        <end position="97"/>
    </location>
</feature>